<keyword evidence="10" id="KW-1185">Reference proteome</keyword>
<dbReference type="EMBL" id="PVTL01000005">
    <property type="protein sequence ID" value="PRY68116.1"/>
    <property type="molecule type" value="Genomic_DNA"/>
</dbReference>
<dbReference type="SUPFAM" id="SSF49879">
    <property type="entry name" value="SMAD/FHA domain"/>
    <property type="match status" value="1"/>
</dbReference>
<dbReference type="Pfam" id="PF01580">
    <property type="entry name" value="FtsK_SpoIIIE"/>
    <property type="match status" value="2"/>
</dbReference>
<name>A0A2T0VD77_9MICO</name>
<feature type="transmembrane region" description="Helical" evidence="6">
    <location>
        <begin position="267"/>
        <end position="284"/>
    </location>
</feature>
<evidence type="ECO:0000256" key="5">
    <source>
        <dbReference type="SAM" id="MobiDB-lite"/>
    </source>
</evidence>
<evidence type="ECO:0000256" key="6">
    <source>
        <dbReference type="SAM" id="Phobius"/>
    </source>
</evidence>
<dbReference type="InterPro" id="IPR008984">
    <property type="entry name" value="SMAD_FHA_dom_sf"/>
</dbReference>
<gene>
    <name evidence="9" type="ORF">B0I08_105281</name>
</gene>
<comment type="caution">
    <text evidence="9">The sequence shown here is derived from an EMBL/GenBank/DDBJ whole genome shotgun (WGS) entry which is preliminary data.</text>
</comment>
<dbReference type="OrthoDB" id="9807790at2"/>
<dbReference type="GO" id="GO:0005524">
    <property type="term" value="F:ATP binding"/>
    <property type="evidence" value="ECO:0007669"/>
    <property type="project" value="UniProtKB-UniRule"/>
</dbReference>
<dbReference type="SMART" id="SM00382">
    <property type="entry name" value="AAA"/>
    <property type="match status" value="3"/>
</dbReference>
<keyword evidence="3 4" id="KW-0067">ATP-binding</keyword>
<dbReference type="Proteomes" id="UP000237983">
    <property type="component" value="Unassembled WGS sequence"/>
</dbReference>
<dbReference type="Pfam" id="PF16697">
    <property type="entry name" value="Yop-YscD_cpl"/>
    <property type="match status" value="1"/>
</dbReference>
<evidence type="ECO:0000313" key="9">
    <source>
        <dbReference type="EMBL" id="PRY68116.1"/>
    </source>
</evidence>
<dbReference type="PANTHER" id="PTHR22683:SF1">
    <property type="entry name" value="TYPE VII SECRETION SYSTEM PROTEIN ESSC"/>
    <property type="match status" value="1"/>
</dbReference>
<evidence type="ECO:0000256" key="1">
    <source>
        <dbReference type="ARBA" id="ARBA00022553"/>
    </source>
</evidence>
<dbReference type="CDD" id="cd01127">
    <property type="entry name" value="TrwB_TraG_TraD_VirD4"/>
    <property type="match status" value="1"/>
</dbReference>
<dbReference type="InterPro" id="IPR002543">
    <property type="entry name" value="FtsK_dom"/>
</dbReference>
<evidence type="ECO:0000259" key="8">
    <source>
        <dbReference type="PROSITE" id="PS50901"/>
    </source>
</evidence>
<evidence type="ECO:0000313" key="10">
    <source>
        <dbReference type="Proteomes" id="UP000237983"/>
    </source>
</evidence>
<dbReference type="PANTHER" id="PTHR22683">
    <property type="entry name" value="SPORULATION PROTEIN RELATED"/>
    <property type="match status" value="1"/>
</dbReference>
<proteinExistence type="predicted"/>
<protein>
    <submittedName>
        <fullName evidence="9">S-DNA-T family DNA segregation ATPase FtsK/SpoIIIE</fullName>
    </submittedName>
</protein>
<feature type="binding site" evidence="4">
    <location>
        <begin position="714"/>
        <end position="721"/>
    </location>
    <ligand>
        <name>ATP</name>
        <dbReference type="ChEBI" id="CHEBI:30616"/>
    </ligand>
</feature>
<dbReference type="GO" id="GO:0003677">
    <property type="term" value="F:DNA binding"/>
    <property type="evidence" value="ECO:0007669"/>
    <property type="project" value="InterPro"/>
</dbReference>
<keyword evidence="1" id="KW-0597">Phosphoprotein</keyword>
<evidence type="ECO:0000256" key="2">
    <source>
        <dbReference type="ARBA" id="ARBA00022741"/>
    </source>
</evidence>
<keyword evidence="6" id="KW-1133">Transmembrane helix</keyword>
<dbReference type="InterPro" id="IPR027417">
    <property type="entry name" value="P-loop_NTPase"/>
</dbReference>
<dbReference type="InterPro" id="IPR000253">
    <property type="entry name" value="FHA_dom"/>
</dbReference>
<dbReference type="InterPro" id="IPR050206">
    <property type="entry name" value="FtsK/SpoIIIE/SftA"/>
</dbReference>
<keyword evidence="6" id="KW-0472">Membrane</keyword>
<feature type="domain" description="FHA" evidence="7">
    <location>
        <begin position="126"/>
        <end position="174"/>
    </location>
</feature>
<dbReference type="Gene3D" id="3.40.50.300">
    <property type="entry name" value="P-loop containing nucleotide triphosphate hydrolases"/>
    <property type="match status" value="4"/>
</dbReference>
<dbReference type="SUPFAM" id="SSF52540">
    <property type="entry name" value="P-loop containing nucleoside triphosphate hydrolases"/>
    <property type="match status" value="2"/>
</dbReference>
<dbReference type="CDD" id="cd00060">
    <property type="entry name" value="FHA"/>
    <property type="match status" value="1"/>
</dbReference>
<keyword evidence="6" id="KW-0812">Transmembrane</keyword>
<dbReference type="PROSITE" id="PS50901">
    <property type="entry name" value="FTSK"/>
    <property type="match status" value="2"/>
</dbReference>
<keyword evidence="2 4" id="KW-0547">Nucleotide-binding</keyword>
<reference evidence="9 10" key="1">
    <citation type="submission" date="2018-03" db="EMBL/GenBank/DDBJ databases">
        <title>Genomic Encyclopedia of Type Strains, Phase III (KMG-III): the genomes of soil and plant-associated and newly described type strains.</title>
        <authorList>
            <person name="Whitman W."/>
        </authorList>
    </citation>
    <scope>NUCLEOTIDE SEQUENCE [LARGE SCALE GENOMIC DNA]</scope>
    <source>
        <strain evidence="9 10">CGMCC 1.12484</strain>
    </source>
</reference>
<dbReference type="SMART" id="SM00240">
    <property type="entry name" value="FHA"/>
    <property type="match status" value="1"/>
</dbReference>
<feature type="domain" description="FtsK" evidence="8">
    <location>
        <begin position="696"/>
        <end position="884"/>
    </location>
</feature>
<dbReference type="RefSeq" id="WP_106212827.1">
    <property type="nucleotide sequence ID" value="NZ_PVTL01000005.1"/>
</dbReference>
<feature type="transmembrane region" description="Helical" evidence="6">
    <location>
        <begin position="243"/>
        <end position="262"/>
    </location>
</feature>
<accession>A0A2T0VD77</accession>
<evidence type="ECO:0000256" key="4">
    <source>
        <dbReference type="PROSITE-ProRule" id="PRU00289"/>
    </source>
</evidence>
<feature type="region of interest" description="Disordered" evidence="5">
    <location>
        <begin position="503"/>
        <end position="528"/>
    </location>
</feature>
<dbReference type="InterPro" id="IPR003593">
    <property type="entry name" value="AAA+_ATPase"/>
</dbReference>
<evidence type="ECO:0000259" key="7">
    <source>
        <dbReference type="PROSITE" id="PS50006"/>
    </source>
</evidence>
<dbReference type="Gene3D" id="2.60.200.20">
    <property type="match status" value="1"/>
</dbReference>
<dbReference type="PROSITE" id="PS50006">
    <property type="entry name" value="FHA_DOMAIN"/>
    <property type="match status" value="1"/>
</dbReference>
<sequence length="1498" mass="161014">MRLKVTLARSSGKYDDIVITTDAAATISDVAATIARVDPRSGLSSVPDERALTLRTAAPGETDWLLLRPDAPIGEVRVGSGASVALADASAYYRPEEAGDTPTLATLTVLSGPDEGKTFPLPRGTAVVGRGVACDISLTDRLISKRHVRLEVGEIVEVIDLGSANGVVVDGGLVARLRVEQSETIMIGDTSLLISVVEDAAAKDLADTRGPVPFNRSPRVEARYAGEVFGAPDVPVEKETSPFPWLAMVAPVFMGLAMWIIFARPAALLFVLMSPMMLIGNFFMTRSRDSRHLTTAVGRFEKRLVALDAQMAEERLVEQATRLSESPSTAEALDMAMNRGPLLWTRRPEHWSFLNVRLGIGTMRSRSTIEAVKRGEMLPEFQERLDKVREVHATVPGVPLIDNLYDSGALGIAGTSSATVGSVNSLLVQLTALHSPAELAVASLVTPTWSRELEWLKWLPHTSSPQSPIAGGHLADSPASAASVLSALEEVIAKRLKNQRAARRGAMEQQKAALERGGDVGTRSTTDGTQSPVPAIVVVISDDVAVDRARLVQLAEQGADAGVYPIWIARNVATLPAVCRTYLEIGDDAGSARVSFVRLGESITDVETELVDSATAMAFARRMAPVLDAGAMVADSSDLPRMVSTVTLLGLDLMESSDAVIDRWRQNTSIHDRTPGVLPRARRGTGLRAIVGSGGVDPMHLDLRAQGPHALVGGTTGSGKSEFLQAWVLGMAAEYSPDRVTFLFVDYKGGSAFADCVSLPHCVGLVTDLSTHLVRRALTSLRAELQYREHLLNRKKAKDLIELEKRGDPECPPALVLVIDEFAALVSDVPTFVDGVVDIAQRGRSLGIHLIMATQRPAGVIKDNLRANTNLRVALRMADESDSSDVVGIKDAAHFDPSIPGRGIAKTGPGRLQQFQSGYAGGWTSREPEQSEIDIAELRFGGETVWEHPRDETGDEERDLGPTDQQQLVTSIVGAAKVARIPAPRRPWLDELAPVRSLAPLLTATDSSLVFGVADVPTQQQQQPVGFSPDVDGHIAIYGTGGSGKSVVLRTLAIAAADTHLGGPVEVYALDFGAGSLRMIEALPNVGSVITGDDSERIVRLFRYLKAELEQRARRFAEASASSVSDYRILAGKPDQTRILLLIDGFPSFRDDWETTSGRAVWYDVFKDILSDGRQLGIHVAFTSDRPGAVPSSVSSSVQRRVVLRLSEDMAYGQLDVPSDILSSKSAPGRAIFDDLETQIGVLGASTSVSEQAIAVRDYAAELIAARHPIVAPIGALPREYSATELPTTIDGWPALGVSDETLRPVGFDPVGTLMLSGPPASGRSTALRAISQSLRMFDPDARMYYMGNPRSGLADQLGWDTAATSIEEVVELSKELALSVVDPDTEGRIVIVIENLVDFLQTPADAAIVALVKQVKRSGHFLLAESETASWNASWPLFAEIKNARRGFLLQPDPIEGDILLKTALPRVNRSEFPPGRGMYVARGKTLRVQLPLPEVE</sequence>
<feature type="binding site" evidence="4">
    <location>
        <begin position="1039"/>
        <end position="1046"/>
    </location>
    <ligand>
        <name>ATP</name>
        <dbReference type="ChEBI" id="CHEBI:30616"/>
    </ligand>
</feature>
<dbReference type="InterPro" id="IPR032030">
    <property type="entry name" value="YscD_cytoplasmic_dom"/>
</dbReference>
<evidence type="ECO:0000256" key="3">
    <source>
        <dbReference type="ARBA" id="ARBA00022840"/>
    </source>
</evidence>
<feature type="domain" description="FtsK" evidence="8">
    <location>
        <begin position="1022"/>
        <end position="1213"/>
    </location>
</feature>
<organism evidence="9 10">
    <name type="scientific">Glaciihabitans tibetensis</name>
    <dbReference type="NCBI Taxonomy" id="1266600"/>
    <lineage>
        <taxon>Bacteria</taxon>
        <taxon>Bacillati</taxon>
        <taxon>Actinomycetota</taxon>
        <taxon>Actinomycetes</taxon>
        <taxon>Micrococcales</taxon>
        <taxon>Microbacteriaceae</taxon>
        <taxon>Glaciihabitans</taxon>
    </lineage>
</organism>